<dbReference type="Proteomes" id="UP000011612">
    <property type="component" value="Unassembled WGS sequence"/>
</dbReference>
<dbReference type="PATRIC" id="fig|1230453.4.peg.2531"/>
<comment type="caution">
    <text evidence="1">The sequence shown here is derived from an EMBL/GenBank/DDBJ whole genome shotgun (WGS) entry which is preliminary data.</text>
</comment>
<protein>
    <submittedName>
        <fullName evidence="1">Uncharacterized protein</fullName>
    </submittedName>
</protein>
<dbReference type="STRING" id="1230453.C453_12801"/>
<organism evidence="1 2">
    <name type="scientific">Haloferax elongans ATCC BAA-1513</name>
    <dbReference type="NCBI Taxonomy" id="1230453"/>
    <lineage>
        <taxon>Archaea</taxon>
        <taxon>Methanobacteriati</taxon>
        <taxon>Methanobacteriota</taxon>
        <taxon>Stenosarchaea group</taxon>
        <taxon>Halobacteria</taxon>
        <taxon>Halobacteriales</taxon>
        <taxon>Haloferacaceae</taxon>
        <taxon>Haloferax</taxon>
    </lineage>
</organism>
<evidence type="ECO:0000313" key="2">
    <source>
        <dbReference type="Proteomes" id="UP000011612"/>
    </source>
</evidence>
<dbReference type="AlphaFoldDB" id="M0HIP6"/>
<keyword evidence="2" id="KW-1185">Reference proteome</keyword>
<sequence length="129" mass="14468">MDLSEPIRCIVTLQEGTQIATLYDAPTLMGPNDERHMVSSDRGISAATWALPDHVFNDNYVELGVDADGSIHVWNVWDNVVHVVDADGRRERVERLNDYGGKDVLTWVEFVAGRRGWADLDPVFEEVTA</sequence>
<gene>
    <name evidence="1" type="ORF">C453_12801</name>
</gene>
<accession>M0HIP6</accession>
<evidence type="ECO:0000313" key="1">
    <source>
        <dbReference type="EMBL" id="ELZ84425.1"/>
    </source>
</evidence>
<proteinExistence type="predicted"/>
<name>M0HIP6_HALEO</name>
<reference evidence="1 2" key="1">
    <citation type="journal article" date="2014" name="PLoS Genet.">
        <title>Phylogenetically driven sequencing of extremely halophilic archaea reveals strategies for static and dynamic osmo-response.</title>
        <authorList>
            <person name="Becker E.A."/>
            <person name="Seitzer P.M."/>
            <person name="Tritt A."/>
            <person name="Larsen D."/>
            <person name="Krusor M."/>
            <person name="Yao A.I."/>
            <person name="Wu D."/>
            <person name="Madern D."/>
            <person name="Eisen J.A."/>
            <person name="Darling A.E."/>
            <person name="Facciotti M.T."/>
        </authorList>
    </citation>
    <scope>NUCLEOTIDE SEQUENCE [LARGE SCALE GENOMIC DNA]</scope>
    <source>
        <strain evidence="1 2">ATCC BAA-1513</strain>
    </source>
</reference>
<dbReference type="EMBL" id="AOLK01000020">
    <property type="protein sequence ID" value="ELZ84425.1"/>
    <property type="molecule type" value="Genomic_DNA"/>
</dbReference>